<organism evidence="3 4">
    <name type="scientific">Pseudoxanthomonas broegbernensis</name>
    <dbReference type="NCBI Taxonomy" id="83619"/>
    <lineage>
        <taxon>Bacteria</taxon>
        <taxon>Pseudomonadati</taxon>
        <taxon>Pseudomonadota</taxon>
        <taxon>Gammaproteobacteria</taxon>
        <taxon>Lysobacterales</taxon>
        <taxon>Lysobacteraceae</taxon>
        <taxon>Pseudoxanthomonas</taxon>
    </lineage>
</organism>
<keyword evidence="1" id="KW-0472">Membrane</keyword>
<dbReference type="AlphaFoldDB" id="A0A7V8K7Y7"/>
<feature type="domain" description="Phosphatidic acid phosphatase type 2/haloperoxidase" evidence="2">
    <location>
        <begin position="85"/>
        <end position="211"/>
    </location>
</feature>
<name>A0A7V8K7Y7_9GAMM</name>
<feature type="transmembrane region" description="Helical" evidence="1">
    <location>
        <begin position="195"/>
        <end position="213"/>
    </location>
</feature>
<dbReference type="InterPro" id="IPR036938">
    <property type="entry name" value="PAP2/HPO_sf"/>
</dbReference>
<keyword evidence="1" id="KW-1133">Transmembrane helix</keyword>
<keyword evidence="4" id="KW-1185">Reference proteome</keyword>
<feature type="transmembrane region" description="Helical" evidence="1">
    <location>
        <begin position="166"/>
        <end position="183"/>
    </location>
</feature>
<feature type="transmembrane region" description="Helical" evidence="1">
    <location>
        <begin position="141"/>
        <end position="159"/>
    </location>
</feature>
<dbReference type="SUPFAM" id="SSF48317">
    <property type="entry name" value="Acid phosphatase/Vanadium-dependent haloperoxidase"/>
    <property type="match status" value="1"/>
</dbReference>
<evidence type="ECO:0000313" key="3">
    <source>
        <dbReference type="EMBL" id="KAF1687049.1"/>
    </source>
</evidence>
<evidence type="ECO:0000256" key="1">
    <source>
        <dbReference type="SAM" id="Phobius"/>
    </source>
</evidence>
<evidence type="ECO:0000259" key="2">
    <source>
        <dbReference type="Pfam" id="PF01569"/>
    </source>
</evidence>
<comment type="caution">
    <text evidence="3">The sequence shown here is derived from an EMBL/GenBank/DDBJ whole genome shotgun (WGS) entry which is preliminary data.</text>
</comment>
<reference evidence="3 4" key="1">
    <citation type="submission" date="2017-10" db="EMBL/GenBank/DDBJ databases">
        <title>Whole genome sequencing of Pseudoxanthomonas broegbernensis DSM 12573(T).</title>
        <authorList>
            <person name="Kumar S."/>
            <person name="Bansal K."/>
            <person name="Kaur A."/>
            <person name="Patil P."/>
            <person name="Sharma S."/>
            <person name="Patil P.B."/>
        </authorList>
    </citation>
    <scope>NUCLEOTIDE SEQUENCE [LARGE SCALE GENOMIC DNA]</scope>
    <source>
        <strain evidence="3 4">DSM 12573</strain>
    </source>
</reference>
<dbReference type="Pfam" id="PF01569">
    <property type="entry name" value="PAP2"/>
    <property type="match status" value="1"/>
</dbReference>
<feature type="transmembrane region" description="Helical" evidence="1">
    <location>
        <begin position="55"/>
        <end position="72"/>
    </location>
</feature>
<gene>
    <name evidence="3" type="ORF">B1992_06045</name>
</gene>
<evidence type="ECO:0000313" key="4">
    <source>
        <dbReference type="Proteomes" id="UP000462066"/>
    </source>
</evidence>
<proteinExistence type="predicted"/>
<sequence>MLLPLAGLGLLLVWAGPLGGDPWLADRLYAWEGHAWSLRDAWITDTVIHVAGRNLNVAVWVVLLACWLLACLPPSRRWALRRPLGYLLLATLVSCLAVSWIKSWSNMDCPWDLLRYGGRKAFVGLIELRPLGMGRGRCFPAGHASGGYAWMASYFFLLAVAPRWRWLGLGTGVALGLVFGISQQLRGAHFLSHDLYTAGICWLVSLTLYLAILRPPADPRRAARSGGGTP</sequence>
<feature type="transmembrane region" description="Helical" evidence="1">
    <location>
        <begin position="84"/>
        <end position="101"/>
    </location>
</feature>
<keyword evidence="1" id="KW-0812">Transmembrane</keyword>
<dbReference type="Proteomes" id="UP000462066">
    <property type="component" value="Unassembled WGS sequence"/>
</dbReference>
<accession>A0A7V8K7Y7</accession>
<dbReference type="EMBL" id="MWIP01000004">
    <property type="protein sequence ID" value="KAF1687049.1"/>
    <property type="molecule type" value="Genomic_DNA"/>
</dbReference>
<protein>
    <recommendedName>
        <fullName evidence="2">Phosphatidic acid phosphatase type 2/haloperoxidase domain-containing protein</fullName>
    </recommendedName>
</protein>
<dbReference type="CDD" id="cd03396">
    <property type="entry name" value="PAP2_like_6"/>
    <property type="match status" value="1"/>
</dbReference>
<dbReference type="InterPro" id="IPR000326">
    <property type="entry name" value="PAP2/HPO"/>
</dbReference>